<dbReference type="Proteomes" id="UP001235840">
    <property type="component" value="Unassembled WGS sequence"/>
</dbReference>
<evidence type="ECO:0000256" key="3">
    <source>
        <dbReference type="ARBA" id="ARBA00022630"/>
    </source>
</evidence>
<evidence type="ECO:0000259" key="6">
    <source>
        <dbReference type="Pfam" id="PF00881"/>
    </source>
</evidence>
<dbReference type="SUPFAM" id="SSF55469">
    <property type="entry name" value="FMN-dependent nitroreductase-like"/>
    <property type="match status" value="1"/>
</dbReference>
<keyword evidence="8" id="KW-1185">Reference proteome</keyword>
<dbReference type="RefSeq" id="WP_307397243.1">
    <property type="nucleotide sequence ID" value="NZ_BAAADK010000013.1"/>
</dbReference>
<evidence type="ECO:0000256" key="2">
    <source>
        <dbReference type="ARBA" id="ARBA00007118"/>
    </source>
</evidence>
<comment type="similarity">
    <text evidence="2">Belongs to the nitroreductase family.</text>
</comment>
<feature type="domain" description="Nitroreductase" evidence="6">
    <location>
        <begin position="15"/>
        <end position="162"/>
    </location>
</feature>
<dbReference type="Gene3D" id="3.40.109.10">
    <property type="entry name" value="NADH Oxidase"/>
    <property type="match status" value="1"/>
</dbReference>
<accession>A0ABT9W3W3</accession>
<comment type="cofactor">
    <cofactor evidence="1">
        <name>FMN</name>
        <dbReference type="ChEBI" id="CHEBI:58210"/>
    </cofactor>
</comment>
<dbReference type="EMBL" id="JAUSTY010000021">
    <property type="protein sequence ID" value="MDQ0167924.1"/>
    <property type="molecule type" value="Genomic_DNA"/>
</dbReference>
<proteinExistence type="inferred from homology"/>
<reference evidence="7 8" key="1">
    <citation type="submission" date="2023-07" db="EMBL/GenBank/DDBJ databases">
        <title>Genomic Encyclopedia of Type Strains, Phase IV (KMG-IV): sequencing the most valuable type-strain genomes for metagenomic binning, comparative biology and taxonomic classification.</title>
        <authorList>
            <person name="Goeker M."/>
        </authorList>
    </citation>
    <scope>NUCLEOTIDE SEQUENCE [LARGE SCALE GENOMIC DNA]</scope>
    <source>
        <strain evidence="7 8">DSM 12751</strain>
    </source>
</reference>
<evidence type="ECO:0000313" key="8">
    <source>
        <dbReference type="Proteomes" id="UP001235840"/>
    </source>
</evidence>
<name>A0ABT9W3W3_9BACI</name>
<evidence type="ECO:0000256" key="1">
    <source>
        <dbReference type="ARBA" id="ARBA00001917"/>
    </source>
</evidence>
<comment type="caution">
    <text evidence="7">The sequence shown here is derived from an EMBL/GenBank/DDBJ whole genome shotgun (WGS) entry which is preliminary data.</text>
</comment>
<dbReference type="PANTHER" id="PTHR43673">
    <property type="entry name" value="NAD(P)H NITROREDUCTASE YDGI-RELATED"/>
    <property type="match status" value="1"/>
</dbReference>
<evidence type="ECO:0000256" key="4">
    <source>
        <dbReference type="ARBA" id="ARBA00022643"/>
    </source>
</evidence>
<dbReference type="Pfam" id="PF00881">
    <property type="entry name" value="Nitroreductase"/>
    <property type="match status" value="1"/>
</dbReference>
<keyword evidence="5" id="KW-0560">Oxidoreductase</keyword>
<evidence type="ECO:0000256" key="5">
    <source>
        <dbReference type="ARBA" id="ARBA00023002"/>
    </source>
</evidence>
<organism evidence="7 8">
    <name type="scientific">Caldalkalibacillus horti</name>
    <dbReference type="NCBI Taxonomy" id="77523"/>
    <lineage>
        <taxon>Bacteria</taxon>
        <taxon>Bacillati</taxon>
        <taxon>Bacillota</taxon>
        <taxon>Bacilli</taxon>
        <taxon>Bacillales</taxon>
        <taxon>Bacillaceae</taxon>
        <taxon>Caldalkalibacillus</taxon>
    </lineage>
</organism>
<protein>
    <submittedName>
        <fullName evidence="7">Nitroreductase</fullName>
    </submittedName>
</protein>
<dbReference type="InterPro" id="IPR000415">
    <property type="entry name" value="Nitroreductase-like"/>
</dbReference>
<keyword evidence="3" id="KW-0285">Flavoprotein</keyword>
<dbReference type="PANTHER" id="PTHR43673:SF2">
    <property type="entry name" value="NITROREDUCTASE"/>
    <property type="match status" value="1"/>
</dbReference>
<evidence type="ECO:0000313" key="7">
    <source>
        <dbReference type="EMBL" id="MDQ0167924.1"/>
    </source>
</evidence>
<keyword evidence="4" id="KW-0288">FMN</keyword>
<gene>
    <name evidence="7" type="ORF">J2S11_003854</name>
</gene>
<dbReference type="InterPro" id="IPR029479">
    <property type="entry name" value="Nitroreductase"/>
</dbReference>
<sequence>MSQDLLQMMNEIVNIRSYQDKAIPEKVLKSMYQAFGMGPTSISTQARELLVIEGQEGCKQVVAATLDPYLTKESFGAQSWLVQAPFIGVVLLEKRRAQARIGEAGIAIALQEAEAAIQNFRLLARSEGLATASVREFDAATLQLNLQLPWYMLPIAILTAGYSDQVIDIPPRFSLEELVSKGEWK</sequence>